<dbReference type="FunCoup" id="A0A4Q1BVY4">
    <property type="interactions" value="213"/>
</dbReference>
<dbReference type="SUPFAM" id="SSF51395">
    <property type="entry name" value="FMN-linked oxidoreductases"/>
    <property type="match status" value="1"/>
</dbReference>
<sequence length="442" mass="49111">MTIETHVIDRATDSALFSPLQVGAMSLSHRIVHAPMGRGRGRESENVPGTYVPWEIEAKYYIQRATPGGMLITSALPISEEAKGGSFVGGPAMYTEDQKLAWKKVLTEIKKTGAVMVAQIWHGGRTSGHGKLPCVSSSATRIEYNPRTKQPNPPPREMTVEDIKRTIADYARSARLAIDAGFDGVEVHGANGYLCDQFLHDNINRRTDEYGGSIENRNRFVLEMVDAICAEIGSDRFGLRLAPYGFFNECKGSDRVAQWTKLCTELRSRNLAYVSFMEARYDEFLGQKEKLAALGQTLNSDDFGSPEEQSLPTIAPFRAALGGKEGTKVMVAGGYDTENCWGAVESGLTDMIAYGRYFTSNPDLVYRIRHQLPLVKYIRPLFYTYPKGQPEAGYTTFAPHESNLKTEEDKELYAIQQKNGISLVENGWQLSQDGVQMGEIFV</sequence>
<dbReference type="OrthoDB" id="276546at2759"/>
<dbReference type="InParanoid" id="A0A4Q1BVY4"/>
<organism evidence="2 3">
    <name type="scientific">Tremella mesenterica</name>
    <name type="common">Jelly fungus</name>
    <dbReference type="NCBI Taxonomy" id="5217"/>
    <lineage>
        <taxon>Eukaryota</taxon>
        <taxon>Fungi</taxon>
        <taxon>Dikarya</taxon>
        <taxon>Basidiomycota</taxon>
        <taxon>Agaricomycotina</taxon>
        <taxon>Tremellomycetes</taxon>
        <taxon>Tremellales</taxon>
        <taxon>Tremellaceae</taxon>
        <taxon>Tremella</taxon>
    </lineage>
</organism>
<reference evidence="2 3" key="1">
    <citation type="submission" date="2016-06" db="EMBL/GenBank/DDBJ databases">
        <title>Evolution of pathogenesis and genome organization in the Tremellales.</title>
        <authorList>
            <person name="Cuomo C."/>
            <person name="Litvintseva A."/>
            <person name="Heitman J."/>
            <person name="Chen Y."/>
            <person name="Sun S."/>
            <person name="Springer D."/>
            <person name="Dromer F."/>
            <person name="Young S."/>
            <person name="Zeng Q."/>
            <person name="Chapman S."/>
            <person name="Gujja S."/>
            <person name="Saif S."/>
            <person name="Birren B."/>
        </authorList>
    </citation>
    <scope>NUCLEOTIDE SEQUENCE [LARGE SCALE GENOMIC DNA]</scope>
    <source>
        <strain evidence="2 3">ATCC 28783</strain>
    </source>
</reference>
<dbReference type="AlphaFoldDB" id="A0A4Q1BVY4"/>
<dbReference type="InterPro" id="IPR013785">
    <property type="entry name" value="Aldolase_TIM"/>
</dbReference>
<proteinExistence type="predicted"/>
<feature type="domain" description="NADH:flavin oxidoreductase/NADH oxidase N-terminal" evidence="1">
    <location>
        <begin position="16"/>
        <end position="374"/>
    </location>
</feature>
<gene>
    <name evidence="2" type="ORF">M231_00580</name>
</gene>
<dbReference type="VEuPathDB" id="FungiDB:TREMEDRAFT_31883"/>
<evidence type="ECO:0000313" key="3">
    <source>
        <dbReference type="Proteomes" id="UP000289152"/>
    </source>
</evidence>
<protein>
    <recommendedName>
        <fullName evidence="1">NADH:flavin oxidoreductase/NADH oxidase N-terminal domain-containing protein</fullName>
    </recommendedName>
</protein>
<dbReference type="Pfam" id="PF00724">
    <property type="entry name" value="Oxidored_FMN"/>
    <property type="match status" value="1"/>
</dbReference>
<dbReference type="Gene3D" id="3.20.20.70">
    <property type="entry name" value="Aldolase class I"/>
    <property type="match status" value="1"/>
</dbReference>
<name>A0A4Q1BVY4_TREME</name>
<dbReference type="PANTHER" id="PTHR22893:SF93">
    <property type="entry name" value="HYPOTHETICAL OXIDOREDUCTASE (EUROFUNG)"/>
    <property type="match status" value="1"/>
</dbReference>
<dbReference type="GO" id="GO:0016491">
    <property type="term" value="F:oxidoreductase activity"/>
    <property type="evidence" value="ECO:0007669"/>
    <property type="project" value="InterPro"/>
</dbReference>
<dbReference type="InterPro" id="IPR001155">
    <property type="entry name" value="OxRdtase_FMN_N"/>
</dbReference>
<dbReference type="PANTHER" id="PTHR22893">
    <property type="entry name" value="NADH OXIDOREDUCTASE-RELATED"/>
    <property type="match status" value="1"/>
</dbReference>
<dbReference type="GO" id="GO:0010181">
    <property type="term" value="F:FMN binding"/>
    <property type="evidence" value="ECO:0007669"/>
    <property type="project" value="InterPro"/>
</dbReference>
<comment type="caution">
    <text evidence="2">The sequence shown here is derived from an EMBL/GenBank/DDBJ whole genome shotgun (WGS) entry which is preliminary data.</text>
</comment>
<evidence type="ECO:0000313" key="2">
    <source>
        <dbReference type="EMBL" id="RXK42222.1"/>
    </source>
</evidence>
<keyword evidence="3" id="KW-1185">Reference proteome</keyword>
<dbReference type="CDD" id="cd02933">
    <property type="entry name" value="OYE_like_FMN"/>
    <property type="match status" value="1"/>
</dbReference>
<dbReference type="EMBL" id="SDIL01000003">
    <property type="protein sequence ID" value="RXK42222.1"/>
    <property type="molecule type" value="Genomic_DNA"/>
</dbReference>
<evidence type="ECO:0000259" key="1">
    <source>
        <dbReference type="Pfam" id="PF00724"/>
    </source>
</evidence>
<dbReference type="Proteomes" id="UP000289152">
    <property type="component" value="Unassembled WGS sequence"/>
</dbReference>
<dbReference type="STRING" id="5217.A0A4Q1BVY4"/>
<dbReference type="InterPro" id="IPR045247">
    <property type="entry name" value="Oye-like"/>
</dbReference>
<accession>A0A4Q1BVY4</accession>